<dbReference type="InterPro" id="IPR035903">
    <property type="entry name" value="HesB-like_dom_sf"/>
</dbReference>
<dbReference type="AlphaFoldDB" id="A0A4Z0D9B9"/>
<organism evidence="1 2">
    <name type="scientific">Soehngenia longivitae</name>
    <dbReference type="NCBI Taxonomy" id="2562294"/>
    <lineage>
        <taxon>Bacteria</taxon>
        <taxon>Bacillati</taxon>
        <taxon>Bacillota</taxon>
        <taxon>Tissierellia</taxon>
        <taxon>Tissierellales</taxon>
        <taxon>Tissierellaceae</taxon>
        <taxon>Soehngenia</taxon>
    </lineage>
</organism>
<dbReference type="Gene3D" id="2.60.300.12">
    <property type="entry name" value="HesB-like domain"/>
    <property type="match status" value="1"/>
</dbReference>
<dbReference type="EMBL" id="SRIB01000002">
    <property type="protein sequence ID" value="TFZ41432.1"/>
    <property type="molecule type" value="Genomic_DNA"/>
</dbReference>
<dbReference type="Proteomes" id="UP000298381">
    <property type="component" value="Unassembled WGS sequence"/>
</dbReference>
<sequence length="59" mass="6830">MALDEPKAEDTEVEADGFKFYIEDLAFENFDSFTIDYSDNWLRRGFSILPNGLKEQTSC</sequence>
<reference evidence="1 2" key="1">
    <citation type="submission" date="2019-03" db="EMBL/GenBank/DDBJ databases">
        <title>Draft genome sequence data and analysis of a Fermenting Bacterium, Soehngenia longevitae strain 1933PT, isolated from petroleum reservoir in Azerbaijan.</title>
        <authorList>
            <person name="Grouzdev D.S."/>
            <person name="Bidzhieva S.K."/>
            <person name="Sokolova D.S."/>
            <person name="Tourova T.P."/>
            <person name="Poltaraus A.B."/>
            <person name="Nazina T.N."/>
        </authorList>
    </citation>
    <scope>NUCLEOTIDE SEQUENCE [LARGE SCALE GENOMIC DNA]</scope>
    <source>
        <strain evidence="1 2">1933P</strain>
    </source>
</reference>
<proteinExistence type="predicted"/>
<dbReference type="SUPFAM" id="SSF89360">
    <property type="entry name" value="HesB-like domain"/>
    <property type="match status" value="1"/>
</dbReference>
<comment type="caution">
    <text evidence="1">The sequence shown here is derived from an EMBL/GenBank/DDBJ whole genome shotgun (WGS) entry which is preliminary data.</text>
</comment>
<accession>A0A4Z0D9B9</accession>
<protein>
    <submittedName>
        <fullName evidence="1">Uncharacterized protein</fullName>
    </submittedName>
</protein>
<evidence type="ECO:0000313" key="1">
    <source>
        <dbReference type="EMBL" id="TFZ41432.1"/>
    </source>
</evidence>
<gene>
    <name evidence="1" type="ORF">E4100_02315</name>
</gene>
<dbReference type="OrthoDB" id="1708045at2"/>
<evidence type="ECO:0000313" key="2">
    <source>
        <dbReference type="Proteomes" id="UP000298381"/>
    </source>
</evidence>
<name>A0A4Z0D9B9_9FIRM</name>
<keyword evidence="2" id="KW-1185">Reference proteome</keyword>